<feature type="domain" description="N-acetyltransferase" evidence="1">
    <location>
        <begin position="9"/>
        <end position="169"/>
    </location>
</feature>
<dbReference type="OrthoDB" id="9798081at2"/>
<dbReference type="AlphaFoldDB" id="A0A0N8GLT0"/>
<dbReference type="SUPFAM" id="SSF55729">
    <property type="entry name" value="Acyl-CoA N-acyltransferases (Nat)"/>
    <property type="match status" value="1"/>
</dbReference>
<dbReference type="PROSITE" id="PS51186">
    <property type="entry name" value="GNAT"/>
    <property type="match status" value="1"/>
</dbReference>
<evidence type="ECO:0000259" key="1">
    <source>
        <dbReference type="PROSITE" id="PS51186"/>
    </source>
</evidence>
<dbReference type="EMBL" id="LGCK01000006">
    <property type="protein sequence ID" value="KPL73354.1"/>
    <property type="molecule type" value="Genomic_DNA"/>
</dbReference>
<gene>
    <name evidence="2" type="ORF">ADM99_03845</name>
</gene>
<dbReference type="PANTHER" id="PTHR43792">
    <property type="entry name" value="GNAT FAMILY, PUTATIVE (AFU_ORTHOLOGUE AFUA_3G00765)-RELATED-RELATED"/>
    <property type="match status" value="1"/>
</dbReference>
<dbReference type="Pfam" id="PF13302">
    <property type="entry name" value="Acetyltransf_3"/>
    <property type="match status" value="1"/>
</dbReference>
<evidence type="ECO:0000313" key="3">
    <source>
        <dbReference type="Proteomes" id="UP000050430"/>
    </source>
</evidence>
<dbReference type="InterPro" id="IPR000182">
    <property type="entry name" value="GNAT_dom"/>
</dbReference>
<name>A0A0N8GLT0_9CHLR</name>
<dbReference type="InterPro" id="IPR016181">
    <property type="entry name" value="Acyl_CoA_acyltransferase"/>
</dbReference>
<dbReference type="Proteomes" id="UP000050430">
    <property type="component" value="Unassembled WGS sequence"/>
</dbReference>
<dbReference type="STRING" id="229920.ADM99_03845"/>
<dbReference type="RefSeq" id="WP_062421772.1">
    <property type="nucleotide sequence ID" value="NZ_BBYA01000009.1"/>
</dbReference>
<dbReference type="GO" id="GO:0016747">
    <property type="term" value="F:acyltransferase activity, transferring groups other than amino-acyl groups"/>
    <property type="evidence" value="ECO:0007669"/>
    <property type="project" value="InterPro"/>
</dbReference>
<keyword evidence="3" id="KW-1185">Reference proteome</keyword>
<dbReference type="PANTHER" id="PTHR43792:SF1">
    <property type="entry name" value="N-ACETYLTRANSFERASE DOMAIN-CONTAINING PROTEIN"/>
    <property type="match status" value="1"/>
</dbReference>
<sequence>MIILETERLLLRYMLPDDIPTLVALWTDKDVTRFLGGPREPEALKKNLAETAANPLAEPYDLRPLVEKSSGLVIGHCGVLGKEIDGLTEYELIYVLAKKFWGKGYATEIGRALSSYAYYVRNINRLVAQVNPENVASEHVAIKVGMHLEKEVVQPGGEKRRVYAMFLPN</sequence>
<dbReference type="InterPro" id="IPR051531">
    <property type="entry name" value="N-acetyltransferase"/>
</dbReference>
<accession>A0A0N8GLT0</accession>
<protein>
    <recommendedName>
        <fullName evidence="1">N-acetyltransferase domain-containing protein</fullName>
    </recommendedName>
</protein>
<reference evidence="2 3" key="1">
    <citation type="submission" date="2015-07" db="EMBL/GenBank/DDBJ databases">
        <title>Genome sequence of Leptolinea tardivitalis DSM 16556.</title>
        <authorList>
            <person name="Hemp J."/>
            <person name="Ward L.M."/>
            <person name="Pace L.A."/>
            <person name="Fischer W.W."/>
        </authorList>
    </citation>
    <scope>NUCLEOTIDE SEQUENCE [LARGE SCALE GENOMIC DNA]</scope>
    <source>
        <strain evidence="2 3">YMTK-2</strain>
    </source>
</reference>
<evidence type="ECO:0000313" key="2">
    <source>
        <dbReference type="EMBL" id="KPL73354.1"/>
    </source>
</evidence>
<dbReference type="Gene3D" id="3.40.630.30">
    <property type="match status" value="1"/>
</dbReference>
<organism evidence="2 3">
    <name type="scientific">Leptolinea tardivitalis</name>
    <dbReference type="NCBI Taxonomy" id="229920"/>
    <lineage>
        <taxon>Bacteria</taxon>
        <taxon>Bacillati</taxon>
        <taxon>Chloroflexota</taxon>
        <taxon>Anaerolineae</taxon>
        <taxon>Anaerolineales</taxon>
        <taxon>Anaerolineaceae</taxon>
        <taxon>Leptolinea</taxon>
    </lineage>
</organism>
<proteinExistence type="predicted"/>
<comment type="caution">
    <text evidence="2">The sequence shown here is derived from an EMBL/GenBank/DDBJ whole genome shotgun (WGS) entry which is preliminary data.</text>
</comment>